<reference evidence="8" key="1">
    <citation type="submission" date="2015-08" db="EMBL/GenBank/DDBJ databases">
        <authorList>
            <person name="Varghese N."/>
        </authorList>
    </citation>
    <scope>NUCLEOTIDE SEQUENCE [LARGE SCALE GENOMIC DNA]</scope>
    <source>
        <strain evidence="8">JCM 18476</strain>
    </source>
</reference>
<dbReference type="EMBL" id="CYHG01000001">
    <property type="protein sequence ID" value="CUB02640.1"/>
    <property type="molecule type" value="Genomic_DNA"/>
</dbReference>
<dbReference type="Proteomes" id="UP000182769">
    <property type="component" value="Unassembled WGS sequence"/>
</dbReference>
<evidence type="ECO:0000313" key="8">
    <source>
        <dbReference type="Proteomes" id="UP000182769"/>
    </source>
</evidence>
<keyword evidence="4" id="KW-0449">Lipoprotein</keyword>
<dbReference type="InterPro" id="IPR036328">
    <property type="entry name" value="MliC_sf"/>
</dbReference>
<keyword evidence="2" id="KW-0472">Membrane</keyword>
<dbReference type="InterPro" id="IPR018660">
    <property type="entry name" value="MliC"/>
</dbReference>
<evidence type="ECO:0000259" key="6">
    <source>
        <dbReference type="Pfam" id="PF09864"/>
    </source>
</evidence>
<gene>
    <name evidence="7" type="ORF">Ga0061065_101480</name>
</gene>
<proteinExistence type="predicted"/>
<dbReference type="Gene3D" id="2.40.128.200">
    <property type="match status" value="1"/>
</dbReference>
<accession>A0A0K6IHR3</accession>
<evidence type="ECO:0000256" key="4">
    <source>
        <dbReference type="ARBA" id="ARBA00023288"/>
    </source>
</evidence>
<evidence type="ECO:0000256" key="3">
    <source>
        <dbReference type="ARBA" id="ARBA00023139"/>
    </source>
</evidence>
<evidence type="ECO:0000256" key="5">
    <source>
        <dbReference type="SAM" id="SignalP"/>
    </source>
</evidence>
<dbReference type="OrthoDB" id="6107745at2"/>
<dbReference type="SUPFAM" id="SSF141488">
    <property type="entry name" value="YdhA-like"/>
    <property type="match status" value="1"/>
</dbReference>
<dbReference type="RefSeq" id="WP_055461591.1">
    <property type="nucleotide sequence ID" value="NZ_CYHG01000001.1"/>
</dbReference>
<protein>
    <submittedName>
        <fullName evidence="7">Membrane-bound lysozyme-inhibitor of c-type lysozyme</fullName>
    </submittedName>
</protein>
<keyword evidence="8" id="KW-1185">Reference proteome</keyword>
<keyword evidence="1 5" id="KW-0732">Signal</keyword>
<evidence type="ECO:0000256" key="1">
    <source>
        <dbReference type="ARBA" id="ARBA00022729"/>
    </source>
</evidence>
<feature type="domain" description="C-type lysozyme inhibitor" evidence="6">
    <location>
        <begin position="32"/>
        <end position="91"/>
    </location>
</feature>
<evidence type="ECO:0000313" key="7">
    <source>
        <dbReference type="EMBL" id="CUB02640.1"/>
    </source>
</evidence>
<evidence type="ECO:0000256" key="2">
    <source>
        <dbReference type="ARBA" id="ARBA00023136"/>
    </source>
</evidence>
<name>A0A0K6IHR3_9GAMM</name>
<feature type="chain" id="PRO_5005505088" evidence="5">
    <location>
        <begin position="19"/>
        <end position="105"/>
    </location>
</feature>
<feature type="signal peptide" evidence="5">
    <location>
        <begin position="1"/>
        <end position="18"/>
    </location>
</feature>
<dbReference type="AlphaFoldDB" id="A0A0K6IHR3"/>
<sequence length="105" mass="11900">MKRLLYMLGLLLSCPAYSYYSHPYVAEDVHEYACGGLKVNVVYEPGKAHVVINHYSYILTLARSASGSYYHGDILSFWDRGKTALLVYSADRKLDCQRQESLTPS</sequence>
<dbReference type="STRING" id="1137284.GCA_001418205_00482"/>
<organism evidence="7 8">
    <name type="scientific">Marinomonas fungiae</name>
    <dbReference type="NCBI Taxonomy" id="1137284"/>
    <lineage>
        <taxon>Bacteria</taxon>
        <taxon>Pseudomonadati</taxon>
        <taxon>Pseudomonadota</taxon>
        <taxon>Gammaproteobacteria</taxon>
        <taxon>Oceanospirillales</taxon>
        <taxon>Oceanospirillaceae</taxon>
        <taxon>Marinomonas</taxon>
    </lineage>
</organism>
<dbReference type="Pfam" id="PF09864">
    <property type="entry name" value="MliC"/>
    <property type="match status" value="1"/>
</dbReference>
<keyword evidence="3" id="KW-0564">Palmitate</keyword>